<accession>A0A4C1UVD1</accession>
<evidence type="ECO:0000313" key="1">
    <source>
        <dbReference type="EMBL" id="GBP30395.1"/>
    </source>
</evidence>
<dbReference type="AlphaFoldDB" id="A0A4C1UVD1"/>
<proteinExistence type="predicted"/>
<name>A0A4C1UVD1_EUMVA</name>
<dbReference type="EMBL" id="BGZK01000232">
    <property type="protein sequence ID" value="GBP30395.1"/>
    <property type="molecule type" value="Genomic_DNA"/>
</dbReference>
<comment type="caution">
    <text evidence="1">The sequence shown here is derived from an EMBL/GenBank/DDBJ whole genome shotgun (WGS) entry which is preliminary data.</text>
</comment>
<sequence>MPEQWSFARRLSGLSWEYGRFAREKRYGQRVTYGELKTHESAVCAGCAAVFNLSKEKKYPPAPRTPAARRLKNGARRDSFLSRNVTFFFCALSLRRYRKRLYRMIEELFESTAGADLRTRTQVDATPNYPSTAAEDRDAAVVTQKGLNKTEGQLIRSHESSEGTVESFNQLPAGPAIYCLIALTRSAVVRRGDPGLNSKLSPTIPLDACTNGARRRSTKDSSAFELAPEEPQTYLVTVSSHTICSLIQRSEYPYILVAADGHKNNISGVKRLAECQARGSKPMHVK</sequence>
<keyword evidence="2" id="KW-1185">Reference proteome</keyword>
<reference evidence="1 2" key="1">
    <citation type="journal article" date="2019" name="Commun. Biol.">
        <title>The bagworm genome reveals a unique fibroin gene that provides high tensile strength.</title>
        <authorList>
            <person name="Kono N."/>
            <person name="Nakamura H."/>
            <person name="Ohtoshi R."/>
            <person name="Tomita M."/>
            <person name="Numata K."/>
            <person name="Arakawa K."/>
        </authorList>
    </citation>
    <scope>NUCLEOTIDE SEQUENCE [LARGE SCALE GENOMIC DNA]</scope>
</reference>
<dbReference type="Proteomes" id="UP000299102">
    <property type="component" value="Unassembled WGS sequence"/>
</dbReference>
<organism evidence="1 2">
    <name type="scientific">Eumeta variegata</name>
    <name type="common">Bagworm moth</name>
    <name type="synonym">Eumeta japonica</name>
    <dbReference type="NCBI Taxonomy" id="151549"/>
    <lineage>
        <taxon>Eukaryota</taxon>
        <taxon>Metazoa</taxon>
        <taxon>Ecdysozoa</taxon>
        <taxon>Arthropoda</taxon>
        <taxon>Hexapoda</taxon>
        <taxon>Insecta</taxon>
        <taxon>Pterygota</taxon>
        <taxon>Neoptera</taxon>
        <taxon>Endopterygota</taxon>
        <taxon>Lepidoptera</taxon>
        <taxon>Glossata</taxon>
        <taxon>Ditrysia</taxon>
        <taxon>Tineoidea</taxon>
        <taxon>Psychidae</taxon>
        <taxon>Oiketicinae</taxon>
        <taxon>Eumeta</taxon>
    </lineage>
</organism>
<evidence type="ECO:0000313" key="2">
    <source>
        <dbReference type="Proteomes" id="UP000299102"/>
    </source>
</evidence>
<protein>
    <submittedName>
        <fullName evidence="1">Uncharacterized protein</fullName>
    </submittedName>
</protein>
<gene>
    <name evidence="1" type="ORF">EVAR_18194_1</name>
</gene>